<name>A0A8J2KGF0_9HEXA</name>
<dbReference type="OrthoDB" id="413313at2759"/>
<accession>A0A8J2KGF0</accession>
<dbReference type="InterPro" id="IPR004245">
    <property type="entry name" value="DUF229"/>
</dbReference>
<reference evidence="1" key="1">
    <citation type="submission" date="2021-06" db="EMBL/GenBank/DDBJ databases">
        <authorList>
            <person name="Hodson N. C."/>
            <person name="Mongue J. A."/>
            <person name="Jaron S. K."/>
        </authorList>
    </citation>
    <scope>NUCLEOTIDE SEQUENCE</scope>
</reference>
<comment type="caution">
    <text evidence="1">The sequence shown here is derived from an EMBL/GenBank/DDBJ whole genome shotgun (WGS) entry which is preliminary data.</text>
</comment>
<evidence type="ECO:0000313" key="1">
    <source>
        <dbReference type="EMBL" id="CAG7785601.1"/>
    </source>
</evidence>
<evidence type="ECO:0000313" key="2">
    <source>
        <dbReference type="Proteomes" id="UP000708208"/>
    </source>
</evidence>
<dbReference type="PANTHER" id="PTHR10974">
    <property type="entry name" value="FI08016P-RELATED"/>
    <property type="match status" value="1"/>
</dbReference>
<dbReference type="AlphaFoldDB" id="A0A8J2KGF0"/>
<dbReference type="FunFam" id="3.40.720.10:FF:000017">
    <property type="entry name" value="Predicted protein"/>
    <property type="match status" value="1"/>
</dbReference>
<protein>
    <recommendedName>
        <fullName evidence="3">DUF229 domain containing protein</fullName>
    </recommendedName>
</protein>
<dbReference type="CDD" id="cd16021">
    <property type="entry name" value="ALP_like"/>
    <property type="match status" value="1"/>
</dbReference>
<dbReference type="Pfam" id="PF02995">
    <property type="entry name" value="DUF229"/>
    <property type="match status" value="1"/>
</dbReference>
<dbReference type="GO" id="GO:0005615">
    <property type="term" value="C:extracellular space"/>
    <property type="evidence" value="ECO:0007669"/>
    <property type="project" value="TreeGrafter"/>
</dbReference>
<proteinExistence type="predicted"/>
<dbReference type="EMBL" id="CAJVCH010299493">
    <property type="protein sequence ID" value="CAG7785601.1"/>
    <property type="molecule type" value="Genomic_DNA"/>
</dbReference>
<organism evidence="1 2">
    <name type="scientific">Allacma fusca</name>
    <dbReference type="NCBI Taxonomy" id="39272"/>
    <lineage>
        <taxon>Eukaryota</taxon>
        <taxon>Metazoa</taxon>
        <taxon>Ecdysozoa</taxon>
        <taxon>Arthropoda</taxon>
        <taxon>Hexapoda</taxon>
        <taxon>Collembola</taxon>
        <taxon>Symphypleona</taxon>
        <taxon>Sminthuridae</taxon>
        <taxon>Allacma</taxon>
    </lineage>
</organism>
<evidence type="ECO:0008006" key="3">
    <source>
        <dbReference type="Google" id="ProtNLM"/>
    </source>
</evidence>
<dbReference type="PANTHER" id="PTHR10974:SF1">
    <property type="entry name" value="FI08016P-RELATED"/>
    <property type="match status" value="1"/>
</dbReference>
<gene>
    <name evidence="1" type="ORF">AFUS01_LOCUS24216</name>
</gene>
<sequence>MLLKNHSHKSRKVATKVKNTHNQEEYRCAIPLVPVWPKYFSKWNPQRSIYDCSYVKNLTELKNNKIVKILRDPNVSCCLHEVIRGKKDSIYTLTECTPLLNDIEDVGEREILLVKCNNHTNFHTNIPIKPAVQEKIKYWEGISDEEKPFSVFILGIDTVSRSHAYRSLTKSIKLMEELDFIDFQAYHSVGPSTLSNLMAMLIGLPRAKVRGTCAKDWVTPFDSCPFIWKNFSETNYVTGYVEDGSQSFNWGGQSGFVNQPTDYYLHHLFLSLARTRGNIRKNFIKNPKHYTAECITHERVPEFLLRYSIRWLEKFANTPHFFLSWFAYPFHDDIYSLANFDEYIARFFEFLKSEASLLRKSVVIFVSDHGDRMNFFNSKSFESYFERGLPFFQIRLPDQMKENYPDIIEAIQLNTRKLTTPFDIHHTLLHVLSLNTNLDRSSKHFEPERKDRCSLFVDMPSNRTCASTNIPLTKCLCNAQYDKNSKGTSKISPGFANELLAFSVSNLNMKVLKFKYSQLCSKWNSSSADIIYTRYISQTKAFSELLIAFKANPGKAKFEARLKITKSAGAFINKTFTELVGFSRINKFGEQSWCIPEETDEDKEMKELCWCKI</sequence>
<dbReference type="Proteomes" id="UP000708208">
    <property type="component" value="Unassembled WGS sequence"/>
</dbReference>
<keyword evidence="2" id="KW-1185">Reference proteome</keyword>